<proteinExistence type="inferred from homology"/>
<evidence type="ECO:0000256" key="4">
    <source>
        <dbReference type="ARBA" id="ARBA00022692"/>
    </source>
</evidence>
<evidence type="ECO:0000259" key="9">
    <source>
        <dbReference type="Pfam" id="PF12821"/>
    </source>
</evidence>
<gene>
    <name evidence="10" type="primary">yjjB</name>
    <name evidence="10" type="ORF">SAMEA4384403_02072</name>
</gene>
<dbReference type="EMBL" id="LT906462">
    <property type="protein sequence ID" value="SNV75918.1"/>
    <property type="molecule type" value="Genomic_DNA"/>
</dbReference>
<evidence type="ECO:0000256" key="6">
    <source>
        <dbReference type="ARBA" id="ARBA00023136"/>
    </source>
</evidence>
<feature type="transmembrane region" description="Helical" evidence="8">
    <location>
        <begin position="6"/>
        <end position="22"/>
    </location>
</feature>
<dbReference type="PANTHER" id="PTHR34390">
    <property type="entry name" value="UPF0442 PROTEIN YJJB-RELATED"/>
    <property type="match status" value="1"/>
</dbReference>
<evidence type="ECO:0000256" key="5">
    <source>
        <dbReference type="ARBA" id="ARBA00022989"/>
    </source>
</evidence>
<evidence type="ECO:0000256" key="2">
    <source>
        <dbReference type="ARBA" id="ARBA00022475"/>
    </source>
</evidence>
<feature type="transmembrane region" description="Helical" evidence="8">
    <location>
        <begin position="117"/>
        <end position="140"/>
    </location>
</feature>
<sequence length="154" mass="17085">MLDYIYQILLSFTATLFFSVIFNAPKRLLIACGVVGTIGWMIYTVSLDFGIDKVQASFYGSFALALMSHIMSRYYKRPMIIFIVAGIIPLVPGGLAYDATKNLVINNYDVAINTTLQATLISGAIAFGILCSEIIFQIYMRSKHSFASKKQKSV</sequence>
<feature type="transmembrane region" description="Helical" evidence="8">
    <location>
        <begin position="79"/>
        <end position="97"/>
    </location>
</feature>
<reference evidence="10 11" key="1">
    <citation type="submission" date="2017-06" db="EMBL/GenBank/DDBJ databases">
        <authorList>
            <consortium name="Pathogen Informatics"/>
        </authorList>
    </citation>
    <scope>NUCLEOTIDE SEQUENCE [LARGE SCALE GENOMIC DNA]</scope>
    <source>
        <strain evidence="10 11">NCTC13839</strain>
    </source>
</reference>
<feature type="transmembrane region" description="Helical" evidence="8">
    <location>
        <begin position="29"/>
        <end position="50"/>
    </location>
</feature>
<dbReference type="InterPro" id="IPR024528">
    <property type="entry name" value="ThrE_2"/>
</dbReference>
<evidence type="ECO:0000256" key="8">
    <source>
        <dbReference type="SAM" id="Phobius"/>
    </source>
</evidence>
<dbReference type="GO" id="GO:0015744">
    <property type="term" value="P:succinate transport"/>
    <property type="evidence" value="ECO:0007669"/>
    <property type="project" value="TreeGrafter"/>
</dbReference>
<accession>A0A239ZYU5</accession>
<keyword evidence="5 8" id="KW-1133">Transmembrane helix</keyword>
<evidence type="ECO:0000256" key="3">
    <source>
        <dbReference type="ARBA" id="ARBA00022519"/>
    </source>
</evidence>
<comment type="similarity">
    <text evidence="7">Belongs to the ThrE exporter (TC 2.A.79) family.</text>
</comment>
<dbReference type="Pfam" id="PF12821">
    <property type="entry name" value="ThrE_2"/>
    <property type="match status" value="1"/>
</dbReference>
<dbReference type="KEGG" id="sste:SAMEA4384403_2072"/>
<dbReference type="OrthoDB" id="9810047at2"/>
<dbReference type="InterPro" id="IPR050539">
    <property type="entry name" value="ThrE_Dicarb/AminoAcid_Exp"/>
</dbReference>
<feature type="domain" description="Threonine/Serine exporter ThrE" evidence="9">
    <location>
        <begin position="7"/>
        <end position="135"/>
    </location>
</feature>
<protein>
    <submittedName>
        <fullName evidence="10">Integral membrane protein</fullName>
    </submittedName>
</protein>
<organism evidence="10 11">
    <name type="scientific">Mammaliicoccus stepanovicii</name>
    <dbReference type="NCBI Taxonomy" id="643214"/>
    <lineage>
        <taxon>Bacteria</taxon>
        <taxon>Bacillati</taxon>
        <taxon>Bacillota</taxon>
        <taxon>Bacilli</taxon>
        <taxon>Bacillales</taxon>
        <taxon>Staphylococcaceae</taxon>
        <taxon>Mammaliicoccus</taxon>
    </lineage>
</organism>
<dbReference type="PANTHER" id="PTHR34390:SF1">
    <property type="entry name" value="SUCCINATE TRANSPORTER SUBUNIT YJJB-RELATED"/>
    <property type="match status" value="1"/>
</dbReference>
<comment type="subcellular location">
    <subcellularLocation>
        <location evidence="1">Cell membrane</location>
        <topology evidence="1">Multi-pass membrane protein</topology>
    </subcellularLocation>
</comment>
<dbReference type="Proteomes" id="UP000242084">
    <property type="component" value="Chromosome 1"/>
</dbReference>
<name>A0A239ZYU5_9STAP</name>
<keyword evidence="6 8" id="KW-0472">Membrane</keyword>
<keyword evidence="4 8" id="KW-0812">Transmembrane</keyword>
<dbReference type="RefSeq" id="WP_095089245.1">
    <property type="nucleotide sequence ID" value="NZ_BMDM01000001.1"/>
</dbReference>
<dbReference type="GO" id="GO:0005886">
    <property type="term" value="C:plasma membrane"/>
    <property type="evidence" value="ECO:0007669"/>
    <property type="project" value="UniProtKB-SubCell"/>
</dbReference>
<evidence type="ECO:0000313" key="10">
    <source>
        <dbReference type="EMBL" id="SNV75918.1"/>
    </source>
</evidence>
<evidence type="ECO:0000256" key="1">
    <source>
        <dbReference type="ARBA" id="ARBA00004651"/>
    </source>
</evidence>
<evidence type="ECO:0000256" key="7">
    <source>
        <dbReference type="ARBA" id="ARBA00034125"/>
    </source>
</evidence>
<dbReference type="AlphaFoldDB" id="A0A239ZYU5"/>
<keyword evidence="11" id="KW-1185">Reference proteome</keyword>
<evidence type="ECO:0000313" key="11">
    <source>
        <dbReference type="Proteomes" id="UP000242084"/>
    </source>
</evidence>
<keyword evidence="2" id="KW-1003">Cell membrane</keyword>
<keyword evidence="3" id="KW-0997">Cell inner membrane</keyword>